<evidence type="ECO:0000256" key="2">
    <source>
        <dbReference type="ARBA" id="ARBA00010961"/>
    </source>
</evidence>
<dbReference type="PANTHER" id="PTHR33217:SF8">
    <property type="entry name" value="MUTATOR FAMILY TRANSPOSASE"/>
    <property type="match status" value="1"/>
</dbReference>
<sequence>MNVLTDLQNRGGKDSLIASVVVLKGFPEAIETVYPKTEVQLCIVHQIRNSVKYVASKNQKAFMSDLKCVYRATTQNAAEQA</sequence>
<accession>A0A2G1BPY4</accession>
<keyword evidence="6" id="KW-0814">Transposable element</keyword>
<keyword evidence="4 6" id="KW-0238">DNA-binding</keyword>
<gene>
    <name evidence="7" type="ORF">CSC81_17915</name>
</gene>
<evidence type="ECO:0000256" key="3">
    <source>
        <dbReference type="ARBA" id="ARBA00022578"/>
    </source>
</evidence>
<dbReference type="GO" id="GO:0006313">
    <property type="term" value="P:DNA transposition"/>
    <property type="evidence" value="ECO:0007669"/>
    <property type="project" value="UniProtKB-UniRule"/>
</dbReference>
<proteinExistence type="inferred from homology"/>
<keyword evidence="3 6" id="KW-0815">Transposition</keyword>
<keyword evidence="5 6" id="KW-0233">DNA recombination</keyword>
<evidence type="ECO:0000313" key="8">
    <source>
        <dbReference type="Proteomes" id="UP000222163"/>
    </source>
</evidence>
<dbReference type="AlphaFoldDB" id="A0A2G1BPY4"/>
<name>A0A2G1BPY4_9FLAO</name>
<evidence type="ECO:0000256" key="5">
    <source>
        <dbReference type="ARBA" id="ARBA00023172"/>
    </source>
</evidence>
<evidence type="ECO:0000256" key="6">
    <source>
        <dbReference type="RuleBase" id="RU365089"/>
    </source>
</evidence>
<protein>
    <recommendedName>
        <fullName evidence="6">Mutator family transposase</fullName>
    </recommendedName>
</protein>
<comment type="caution">
    <text evidence="7">The sequence shown here is derived from an EMBL/GenBank/DDBJ whole genome shotgun (WGS) entry which is preliminary data.</text>
</comment>
<evidence type="ECO:0000256" key="1">
    <source>
        <dbReference type="ARBA" id="ARBA00002190"/>
    </source>
</evidence>
<dbReference type="Proteomes" id="UP000222163">
    <property type="component" value="Unassembled WGS sequence"/>
</dbReference>
<comment type="function">
    <text evidence="1 6">Required for the transposition of the insertion element.</text>
</comment>
<evidence type="ECO:0000313" key="7">
    <source>
        <dbReference type="EMBL" id="PHN95909.1"/>
    </source>
</evidence>
<dbReference type="GO" id="GO:0004803">
    <property type="term" value="F:transposase activity"/>
    <property type="evidence" value="ECO:0007669"/>
    <property type="project" value="UniProtKB-UniRule"/>
</dbReference>
<organism evidence="7 8">
    <name type="scientific">Tenacibaculum discolor</name>
    <dbReference type="NCBI Taxonomy" id="361581"/>
    <lineage>
        <taxon>Bacteria</taxon>
        <taxon>Pseudomonadati</taxon>
        <taxon>Bacteroidota</taxon>
        <taxon>Flavobacteriia</taxon>
        <taxon>Flavobacteriales</taxon>
        <taxon>Flavobacteriaceae</taxon>
        <taxon>Tenacibaculum</taxon>
    </lineage>
</organism>
<dbReference type="InterPro" id="IPR001207">
    <property type="entry name" value="Transposase_mutator"/>
</dbReference>
<reference evidence="7 8" key="1">
    <citation type="journal article" date="2016" name="Nat. Commun.">
        <title>Microbial interactions lead to rapid micro-scale successions on model marine particles.</title>
        <authorList>
            <person name="Datta M.S."/>
            <person name="Sliwerska E."/>
            <person name="Gore J."/>
            <person name="Polz M.F."/>
            <person name="Cordero O.X."/>
        </authorList>
    </citation>
    <scope>NUCLEOTIDE SEQUENCE [LARGE SCALE GENOMIC DNA]</scope>
    <source>
        <strain evidence="7 8">4G03</strain>
    </source>
</reference>
<dbReference type="GO" id="GO:0003677">
    <property type="term" value="F:DNA binding"/>
    <property type="evidence" value="ECO:0007669"/>
    <property type="project" value="UniProtKB-UniRule"/>
</dbReference>
<comment type="similarity">
    <text evidence="2 6">Belongs to the transposase mutator family.</text>
</comment>
<dbReference type="EMBL" id="PDUU01000868">
    <property type="protein sequence ID" value="PHN95909.1"/>
    <property type="molecule type" value="Genomic_DNA"/>
</dbReference>
<dbReference type="PANTHER" id="PTHR33217">
    <property type="entry name" value="TRANSPOSASE FOR INSERTION SEQUENCE ELEMENT IS1081"/>
    <property type="match status" value="1"/>
</dbReference>
<evidence type="ECO:0000256" key="4">
    <source>
        <dbReference type="ARBA" id="ARBA00023125"/>
    </source>
</evidence>
<dbReference type="Pfam" id="PF00872">
    <property type="entry name" value="Transposase_mut"/>
    <property type="match status" value="1"/>
</dbReference>